<evidence type="ECO:0000313" key="2">
    <source>
        <dbReference type="EMBL" id="MBC5622161.1"/>
    </source>
</evidence>
<feature type="signal peptide" evidence="1">
    <location>
        <begin position="1"/>
        <end position="24"/>
    </location>
</feature>
<dbReference type="InterPro" id="IPR032299">
    <property type="entry name" value="DUF4843"/>
</dbReference>
<gene>
    <name evidence="2" type="ORF">H8S64_13735</name>
</gene>
<evidence type="ECO:0000313" key="3">
    <source>
        <dbReference type="Proteomes" id="UP000646484"/>
    </source>
</evidence>
<organism evidence="2 3">
    <name type="scientific">Butyricimonas hominis</name>
    <dbReference type="NCBI Taxonomy" id="2763032"/>
    <lineage>
        <taxon>Bacteria</taxon>
        <taxon>Pseudomonadati</taxon>
        <taxon>Bacteroidota</taxon>
        <taxon>Bacteroidia</taxon>
        <taxon>Bacteroidales</taxon>
        <taxon>Odoribacteraceae</taxon>
        <taxon>Butyricimonas</taxon>
    </lineage>
</organism>
<protein>
    <submittedName>
        <fullName evidence="2">DUF4843 domain-containing protein</fullName>
    </submittedName>
</protein>
<dbReference type="RefSeq" id="WP_186976700.1">
    <property type="nucleotide sequence ID" value="NZ_JACOOH010000006.1"/>
</dbReference>
<dbReference type="Pfam" id="PF16132">
    <property type="entry name" value="DUF4843"/>
    <property type="match status" value="1"/>
</dbReference>
<dbReference type="Proteomes" id="UP000646484">
    <property type="component" value="Unassembled WGS sequence"/>
</dbReference>
<dbReference type="PROSITE" id="PS51257">
    <property type="entry name" value="PROKAR_LIPOPROTEIN"/>
    <property type="match status" value="1"/>
</dbReference>
<keyword evidence="1" id="KW-0732">Signal</keyword>
<feature type="chain" id="PRO_5046500619" evidence="1">
    <location>
        <begin position="25"/>
        <end position="262"/>
    </location>
</feature>
<comment type="caution">
    <text evidence="2">The sequence shown here is derived from an EMBL/GenBank/DDBJ whole genome shotgun (WGS) entry which is preliminary data.</text>
</comment>
<name>A0ABR7D2I0_9BACT</name>
<dbReference type="EMBL" id="JACOOH010000006">
    <property type="protein sequence ID" value="MBC5622161.1"/>
    <property type="molecule type" value="Genomic_DNA"/>
</dbReference>
<keyword evidence="3" id="KW-1185">Reference proteome</keyword>
<proteinExistence type="predicted"/>
<sequence>MKVNTILNRFLGLCCSLLAVFAFGGCEREYLWYDAEAKDGVYFLGGKDTVYVVTRASGGEKWIVYGERVDILGFTRDVDRRFKVEVVDSLTTIPADCFSFKDTCNITAGETFGFLNFSYAYSETDTFSLGLRIVENDNFRPVMVSQECFLLLPYKLTEPDWWSANSNMFGAPWTPRLHELFMRFYHAVEQKEPYVWTSYFEPELGKDCEKVWSGTHYYGWFRKTWYEPYGTLLRKYVARPLYDYLKEHPEDGDYTSMPDPYL</sequence>
<accession>A0ABR7D2I0</accession>
<evidence type="ECO:0000256" key="1">
    <source>
        <dbReference type="SAM" id="SignalP"/>
    </source>
</evidence>
<reference evidence="2 3" key="1">
    <citation type="submission" date="2020-08" db="EMBL/GenBank/DDBJ databases">
        <title>Genome public.</title>
        <authorList>
            <person name="Liu C."/>
            <person name="Sun Q."/>
        </authorList>
    </citation>
    <scope>NUCLEOTIDE SEQUENCE [LARGE SCALE GENOMIC DNA]</scope>
    <source>
        <strain evidence="2 3">NSJ-56</strain>
    </source>
</reference>